<sequence>MRVQLKKPILIPIIIIFILIISYLVWSRTHNRDFGEDFVNGNGRIEATEINISTKLAARIEQILVKEGDFVKKGQPLVIMQTDVLQQQLNEAKAQLQQAISNEVNAKAQLAVKISDKAAIEAIAKQRKSDLNLANTRLKRSTPLHRQGAVSVQIYDNDKAAVNNAIAALSAANAQIDVTDAAIQAAEANVTYASYAIKAAQATIDRIQADINDSTLPATANGRVQYKISQVGEVLGAGGKVLNLVDLNDVYLTFFVPETVAGKIALNQEVRMVLDVYPDMAIPAYVSYVASVAQFTPKTVETHNERQKLMFRVKAQIKPELLNCYLEQIKTGVPGVAWLKLDQQAAWPDELSKLVPMCQKT</sequence>
<keyword evidence="1" id="KW-0175">Coiled coil</keyword>
<keyword evidence="2" id="KW-0812">Transmembrane</keyword>
<keyword evidence="4" id="KW-1185">Reference proteome</keyword>
<dbReference type="RefSeq" id="WP_201095217.1">
    <property type="nucleotide sequence ID" value="NZ_CP067393.1"/>
</dbReference>
<protein>
    <submittedName>
        <fullName evidence="3">Efflux RND transporter periplasmic adaptor subunit</fullName>
    </submittedName>
</protein>
<dbReference type="Gene3D" id="1.10.287.470">
    <property type="entry name" value="Helix hairpin bin"/>
    <property type="match status" value="2"/>
</dbReference>
<dbReference type="SUPFAM" id="SSF111369">
    <property type="entry name" value="HlyD-like secretion proteins"/>
    <property type="match status" value="2"/>
</dbReference>
<keyword evidence="2" id="KW-1133">Transmembrane helix</keyword>
<organism evidence="3 4">
    <name type="scientific">Entomomonas asaccharolytica</name>
    <dbReference type="NCBI Taxonomy" id="2785331"/>
    <lineage>
        <taxon>Bacteria</taxon>
        <taxon>Pseudomonadati</taxon>
        <taxon>Pseudomonadota</taxon>
        <taxon>Gammaproteobacteria</taxon>
        <taxon>Pseudomonadales</taxon>
        <taxon>Pseudomonadaceae</taxon>
        <taxon>Entomomonas</taxon>
    </lineage>
</organism>
<evidence type="ECO:0000313" key="3">
    <source>
        <dbReference type="EMBL" id="QQP86793.1"/>
    </source>
</evidence>
<dbReference type="PANTHER" id="PTHR30438:SF2">
    <property type="entry name" value="MEMBRANE PROTEIN"/>
    <property type="match status" value="1"/>
</dbReference>
<dbReference type="PANTHER" id="PTHR30438">
    <property type="entry name" value="36 KDA ANTIGEN-RELATED"/>
    <property type="match status" value="1"/>
</dbReference>
<gene>
    <name evidence="3" type="ORF">JHT90_06015</name>
</gene>
<dbReference type="PRINTS" id="PR01490">
    <property type="entry name" value="RTXTOXIND"/>
</dbReference>
<name>A0A974RY08_9GAMM</name>
<dbReference type="Gene3D" id="2.40.50.100">
    <property type="match status" value="1"/>
</dbReference>
<keyword evidence="2" id="KW-0472">Membrane</keyword>
<proteinExistence type="predicted"/>
<feature type="transmembrane region" description="Helical" evidence="2">
    <location>
        <begin position="9"/>
        <end position="26"/>
    </location>
</feature>
<evidence type="ECO:0000313" key="4">
    <source>
        <dbReference type="Proteomes" id="UP000595278"/>
    </source>
</evidence>
<dbReference type="Proteomes" id="UP000595278">
    <property type="component" value="Chromosome"/>
</dbReference>
<feature type="coiled-coil region" evidence="1">
    <location>
        <begin position="82"/>
        <end position="109"/>
    </location>
</feature>
<evidence type="ECO:0000256" key="1">
    <source>
        <dbReference type="SAM" id="Coils"/>
    </source>
</evidence>
<accession>A0A974RY08</accession>
<dbReference type="GO" id="GO:0005886">
    <property type="term" value="C:plasma membrane"/>
    <property type="evidence" value="ECO:0007669"/>
    <property type="project" value="TreeGrafter"/>
</dbReference>
<evidence type="ECO:0000256" key="2">
    <source>
        <dbReference type="SAM" id="Phobius"/>
    </source>
</evidence>
<dbReference type="Gene3D" id="2.40.30.170">
    <property type="match status" value="1"/>
</dbReference>
<dbReference type="EMBL" id="CP067393">
    <property type="protein sequence ID" value="QQP86793.1"/>
    <property type="molecule type" value="Genomic_DNA"/>
</dbReference>
<dbReference type="AlphaFoldDB" id="A0A974RY08"/>
<reference evidence="3 4" key="1">
    <citation type="submission" date="2021-01" db="EMBL/GenBank/DDBJ databases">
        <title>Entomomonas sp. F2A isolated from a house cricket (Acheta domesticus).</title>
        <authorList>
            <person name="Spergser J."/>
            <person name="Busse H.-J."/>
        </authorList>
    </citation>
    <scope>NUCLEOTIDE SEQUENCE [LARGE SCALE GENOMIC DNA]</scope>
    <source>
        <strain evidence="3 4">F2A</strain>
    </source>
</reference>
<dbReference type="KEGG" id="eaz:JHT90_06015"/>